<name>A0AA91I7D2_VARPD</name>
<proteinExistence type="predicted"/>
<sequence>MSGPSKTMPKRHLYSSGFKYRDSYSTNIRETFKAARAAMTREANRKANERQQSLELDNVVPMPARASK</sequence>
<reference evidence="2 3" key="1">
    <citation type="submission" date="2016-03" db="EMBL/GenBank/DDBJ databases">
        <title>Genome sequence of Variovorax paradoxus KB5.</title>
        <authorList>
            <person name="Jeong H."/>
            <person name="Hong C.E."/>
            <person name="Jo S.H."/>
            <person name="Park J.M."/>
        </authorList>
    </citation>
    <scope>NUCLEOTIDE SEQUENCE [LARGE SCALE GENOMIC DNA]</scope>
    <source>
        <strain evidence="2 3">KB5</strain>
    </source>
</reference>
<gene>
    <name evidence="2" type="ORF">A3K87_04330</name>
</gene>
<feature type="region of interest" description="Disordered" evidence="1">
    <location>
        <begin position="41"/>
        <end position="68"/>
    </location>
</feature>
<evidence type="ECO:0000313" key="2">
    <source>
        <dbReference type="EMBL" id="OAK55032.1"/>
    </source>
</evidence>
<dbReference type="RefSeq" id="WP_081271627.1">
    <property type="nucleotide sequence ID" value="NZ_LVHG01000106.1"/>
</dbReference>
<dbReference type="Proteomes" id="UP000077852">
    <property type="component" value="Unassembled WGS sequence"/>
</dbReference>
<protein>
    <submittedName>
        <fullName evidence="2">Uncharacterized protein</fullName>
    </submittedName>
</protein>
<dbReference type="AlphaFoldDB" id="A0AA91I7D2"/>
<comment type="caution">
    <text evidence="2">The sequence shown here is derived from an EMBL/GenBank/DDBJ whole genome shotgun (WGS) entry which is preliminary data.</text>
</comment>
<evidence type="ECO:0000256" key="1">
    <source>
        <dbReference type="SAM" id="MobiDB-lite"/>
    </source>
</evidence>
<accession>A0AA91I7D2</accession>
<evidence type="ECO:0000313" key="3">
    <source>
        <dbReference type="Proteomes" id="UP000077852"/>
    </source>
</evidence>
<dbReference type="EMBL" id="LVHG01000106">
    <property type="protein sequence ID" value="OAK55032.1"/>
    <property type="molecule type" value="Genomic_DNA"/>
</dbReference>
<organism evidence="2 3">
    <name type="scientific">Variovorax paradoxus</name>
    <dbReference type="NCBI Taxonomy" id="34073"/>
    <lineage>
        <taxon>Bacteria</taxon>
        <taxon>Pseudomonadati</taxon>
        <taxon>Pseudomonadota</taxon>
        <taxon>Betaproteobacteria</taxon>
        <taxon>Burkholderiales</taxon>
        <taxon>Comamonadaceae</taxon>
        <taxon>Variovorax</taxon>
    </lineage>
</organism>